<proteinExistence type="inferred from homology"/>
<reference evidence="3" key="1">
    <citation type="submission" date="2018-05" db="EMBL/GenBank/DDBJ databases">
        <authorList>
            <person name="Lanie J.A."/>
            <person name="Ng W.-L."/>
            <person name="Kazmierczak K.M."/>
            <person name="Andrzejewski T.M."/>
            <person name="Davidsen T.M."/>
            <person name="Wayne K.J."/>
            <person name="Tettelin H."/>
            <person name="Glass J.I."/>
            <person name="Rusch D."/>
            <person name="Podicherti R."/>
            <person name="Tsui H.-C.T."/>
            <person name="Winkler M.E."/>
        </authorList>
    </citation>
    <scope>NUCLEOTIDE SEQUENCE</scope>
</reference>
<evidence type="ECO:0000259" key="2">
    <source>
        <dbReference type="SMART" id="SM00893"/>
    </source>
</evidence>
<feature type="non-terminal residue" evidence="3">
    <location>
        <position position="355"/>
    </location>
</feature>
<organism evidence="3">
    <name type="scientific">marine metagenome</name>
    <dbReference type="NCBI Taxonomy" id="408172"/>
    <lineage>
        <taxon>unclassified sequences</taxon>
        <taxon>metagenomes</taxon>
        <taxon>ecological metagenomes</taxon>
    </lineage>
</organism>
<dbReference type="GO" id="GO:0009055">
    <property type="term" value="F:electron transfer activity"/>
    <property type="evidence" value="ECO:0007669"/>
    <property type="project" value="InterPro"/>
</dbReference>
<dbReference type="InterPro" id="IPR033948">
    <property type="entry name" value="ETF_beta_N"/>
</dbReference>
<dbReference type="Gene3D" id="3.40.50.620">
    <property type="entry name" value="HUPs"/>
    <property type="match status" value="2"/>
</dbReference>
<feature type="domain" description="Electron transfer flavoprotein alpha/beta-subunit N-terminal" evidence="2">
    <location>
        <begin position="22"/>
        <end position="213"/>
    </location>
</feature>
<dbReference type="PANTHER" id="PTHR21294">
    <property type="entry name" value="ELECTRON TRANSFER FLAVOPROTEIN BETA-SUBUNIT"/>
    <property type="match status" value="1"/>
</dbReference>
<gene>
    <name evidence="3" type="ORF">METZ01_LOCUS298122</name>
</gene>
<evidence type="ECO:0000313" key="3">
    <source>
        <dbReference type="EMBL" id="SVC45268.1"/>
    </source>
</evidence>
<protein>
    <recommendedName>
        <fullName evidence="2">Electron transfer flavoprotein alpha/beta-subunit N-terminal domain-containing protein</fullName>
    </recommendedName>
</protein>
<dbReference type="InterPro" id="IPR000049">
    <property type="entry name" value="ET-Flavoprotein_bsu_CS"/>
</dbReference>
<dbReference type="AlphaFoldDB" id="A0A382M9K5"/>
<comment type="similarity">
    <text evidence="1">Belongs to the ETF beta-subunit/FixA family.</text>
</comment>
<dbReference type="PANTHER" id="PTHR21294:SF17">
    <property type="entry name" value="PROTEIN FIXA"/>
    <property type="match status" value="1"/>
</dbReference>
<name>A0A382M9K5_9ZZZZ</name>
<dbReference type="SMART" id="SM00893">
    <property type="entry name" value="ETF"/>
    <property type="match status" value="1"/>
</dbReference>
<dbReference type="SUPFAM" id="SSF52402">
    <property type="entry name" value="Adenine nucleotide alpha hydrolases-like"/>
    <property type="match status" value="2"/>
</dbReference>
<sequence>MKIAVCIKQIPIIARVKFDHETRTIVREGVPLEVNSYDLLAVAAALKLVEAHGGDVTVLTMGPPQAKDALVQCLAMGADHAILLTDRAFAGADTLATARALSMALAREPYDLIMCGKHSLDAETGQVGPEVAELLGVPQITSVRGLQFDTLRNVLIAQRETEEGLETVEAPLPLVLACGDGVAEEAFPSAEALAAAEGMTIEEVIAADLSSDPNVFGSAGSPTWVEKVEAFESKREPQVFEEEDVRVAVKKVVEALEERGLFTGWGQDASADGDLETHSPRNPHGAIWVVAETDPQGNLRPVTFELLGVAEKLANTSGRAVAAAIIGHRVDVHTEELAAHGADIVFTADHPVLAN</sequence>
<dbReference type="InterPro" id="IPR012255">
    <property type="entry name" value="ETF_b"/>
</dbReference>
<dbReference type="EMBL" id="UINC01092022">
    <property type="protein sequence ID" value="SVC45268.1"/>
    <property type="molecule type" value="Genomic_DNA"/>
</dbReference>
<dbReference type="InterPro" id="IPR014729">
    <property type="entry name" value="Rossmann-like_a/b/a_fold"/>
</dbReference>
<dbReference type="PROSITE" id="PS01065">
    <property type="entry name" value="ETF_BETA"/>
    <property type="match status" value="1"/>
</dbReference>
<evidence type="ECO:0000256" key="1">
    <source>
        <dbReference type="ARBA" id="ARBA00007557"/>
    </source>
</evidence>
<accession>A0A382M9K5</accession>
<dbReference type="Pfam" id="PF01012">
    <property type="entry name" value="ETF"/>
    <property type="match status" value="2"/>
</dbReference>
<dbReference type="CDD" id="cd01714">
    <property type="entry name" value="ETF_beta"/>
    <property type="match status" value="1"/>
</dbReference>
<dbReference type="InterPro" id="IPR014730">
    <property type="entry name" value="ETF_a/b_N"/>
</dbReference>